<dbReference type="Proteomes" id="UP000326757">
    <property type="component" value="Unassembled WGS sequence"/>
</dbReference>
<dbReference type="GO" id="GO:0032451">
    <property type="term" value="F:demethylase activity"/>
    <property type="evidence" value="ECO:0007669"/>
    <property type="project" value="TreeGrafter"/>
</dbReference>
<feature type="compositionally biased region" description="Basic residues" evidence="1">
    <location>
        <begin position="58"/>
        <end position="78"/>
    </location>
</feature>
<dbReference type="GO" id="GO:0016491">
    <property type="term" value="F:oxidoreductase activity"/>
    <property type="evidence" value="ECO:0007669"/>
    <property type="project" value="TreeGrafter"/>
</dbReference>
<sequence length="421" mass="47447">MSSQASISSGAAGGDPISSNNQTVTIPAHAPVQHPTSSSIPCPSPSFTPAPPNPTPQQKRKQKGKPRTNSHPTRRSTRARTLSQQGAECRQYLKEEKTKEGGEKSGSAAEILFYNIHSTRNLANRASEAHHAEIATMGSPIPACTVDPLNPNTQHWENGLALFSEFITPQEEAEIIRAILSDDRWAGIGKRQTLHYGAHFDYTTFGASELYTPIPKYLEDLVERLPLGQKEGDGRLDQFTVQYYPPGTGIPPHVDTHSVFGEYLWSLSVGSAVPMVFKRCGENEARKMRRPKRSLLGGSRDEVNRTRGTVKAEDDGEERWEVWLEERSLLLMRGEARFGFTHMIRGRKFDERRGEKVRREGRWSITMRSVRRGVDVKCECRFPGVCDARIKEEMERERQKEIEKEKESNSEKKHTPENNPT</sequence>
<accession>A0A5N6KIX8</accession>
<dbReference type="SUPFAM" id="SSF51197">
    <property type="entry name" value="Clavaminate synthase-like"/>
    <property type="match status" value="1"/>
</dbReference>
<feature type="region of interest" description="Disordered" evidence="1">
    <location>
        <begin position="394"/>
        <end position="421"/>
    </location>
</feature>
<feature type="region of interest" description="Disordered" evidence="1">
    <location>
        <begin position="1"/>
        <end position="88"/>
    </location>
</feature>
<dbReference type="AlphaFoldDB" id="A0A5N6KIX8"/>
<evidence type="ECO:0000313" key="4">
    <source>
        <dbReference type="Proteomes" id="UP000326757"/>
    </source>
</evidence>
<feature type="compositionally biased region" description="Low complexity" evidence="1">
    <location>
        <begin position="1"/>
        <end position="19"/>
    </location>
</feature>
<protein>
    <recommendedName>
        <fullName evidence="2">Fe2OG dioxygenase domain-containing protein</fullName>
    </recommendedName>
</protein>
<dbReference type="OrthoDB" id="271595at2759"/>
<evidence type="ECO:0000313" key="3">
    <source>
        <dbReference type="EMBL" id="KAB8303743.1"/>
    </source>
</evidence>
<feature type="compositionally biased region" description="Pro residues" evidence="1">
    <location>
        <begin position="42"/>
        <end position="55"/>
    </location>
</feature>
<keyword evidence="4" id="KW-1185">Reference proteome</keyword>
<dbReference type="PANTHER" id="PTHR12463:SF1">
    <property type="entry name" value="2-OXOGLUTARATE AND FE-DEPENDENT OXYGENASE FAMILY PROTEIN"/>
    <property type="match status" value="1"/>
</dbReference>
<dbReference type="PANTHER" id="PTHR12463">
    <property type="entry name" value="OXYGENASE-RELATED"/>
    <property type="match status" value="1"/>
</dbReference>
<dbReference type="InterPro" id="IPR005123">
    <property type="entry name" value="Oxoglu/Fe-dep_dioxygenase_dom"/>
</dbReference>
<gene>
    <name evidence="3" type="ORF">EYC80_005126</name>
</gene>
<dbReference type="PROSITE" id="PS51471">
    <property type="entry name" value="FE2OG_OXY"/>
    <property type="match status" value="1"/>
</dbReference>
<dbReference type="EMBL" id="VIGI01000002">
    <property type="protein sequence ID" value="KAB8303743.1"/>
    <property type="molecule type" value="Genomic_DNA"/>
</dbReference>
<dbReference type="Pfam" id="PF13532">
    <property type="entry name" value="2OG-FeII_Oxy_2"/>
    <property type="match status" value="1"/>
</dbReference>
<comment type="caution">
    <text evidence="3">The sequence shown here is derived from an EMBL/GenBank/DDBJ whole genome shotgun (WGS) entry which is preliminary data.</text>
</comment>
<dbReference type="Gene3D" id="2.60.120.590">
    <property type="entry name" value="Alpha-ketoglutarate-dependent dioxygenase AlkB-like"/>
    <property type="match status" value="1"/>
</dbReference>
<reference evidence="3 4" key="1">
    <citation type="submission" date="2019-06" db="EMBL/GenBank/DDBJ databases">
        <title>Genome Sequence of the Brown Rot Fungal Pathogen Monilinia laxa.</title>
        <authorList>
            <person name="De Miccolis Angelini R.M."/>
            <person name="Landi L."/>
            <person name="Abate D."/>
            <person name="Pollastro S."/>
            <person name="Romanazzi G."/>
            <person name="Faretra F."/>
        </authorList>
    </citation>
    <scope>NUCLEOTIDE SEQUENCE [LARGE SCALE GENOMIC DNA]</scope>
    <source>
        <strain evidence="3 4">Mlax316</strain>
    </source>
</reference>
<name>A0A5N6KIX8_MONLA</name>
<feature type="domain" description="Fe2OG dioxygenase" evidence="2">
    <location>
        <begin position="235"/>
        <end position="371"/>
    </location>
</feature>
<proteinExistence type="predicted"/>
<dbReference type="GO" id="GO:0070988">
    <property type="term" value="P:demethylation"/>
    <property type="evidence" value="ECO:0007669"/>
    <property type="project" value="InterPro"/>
</dbReference>
<dbReference type="InterPro" id="IPR032857">
    <property type="entry name" value="ALKBH4"/>
</dbReference>
<dbReference type="InterPro" id="IPR027450">
    <property type="entry name" value="AlkB-like"/>
</dbReference>
<evidence type="ECO:0000256" key="1">
    <source>
        <dbReference type="SAM" id="MobiDB-lite"/>
    </source>
</evidence>
<evidence type="ECO:0000259" key="2">
    <source>
        <dbReference type="PROSITE" id="PS51471"/>
    </source>
</evidence>
<organism evidence="3 4">
    <name type="scientific">Monilinia laxa</name>
    <name type="common">Brown rot fungus</name>
    <name type="synonym">Sclerotinia laxa</name>
    <dbReference type="NCBI Taxonomy" id="61186"/>
    <lineage>
        <taxon>Eukaryota</taxon>
        <taxon>Fungi</taxon>
        <taxon>Dikarya</taxon>
        <taxon>Ascomycota</taxon>
        <taxon>Pezizomycotina</taxon>
        <taxon>Leotiomycetes</taxon>
        <taxon>Helotiales</taxon>
        <taxon>Sclerotiniaceae</taxon>
        <taxon>Monilinia</taxon>
    </lineage>
</organism>
<dbReference type="InterPro" id="IPR037151">
    <property type="entry name" value="AlkB-like_sf"/>
</dbReference>